<dbReference type="NCBIfam" id="TIGR02937">
    <property type="entry name" value="sigma70-ECF"/>
    <property type="match status" value="1"/>
</dbReference>
<dbReference type="InterPro" id="IPR014284">
    <property type="entry name" value="RNA_pol_sigma-70_dom"/>
</dbReference>
<keyword evidence="3" id="KW-0731">Sigma factor</keyword>
<comment type="similarity">
    <text evidence="1">Belongs to the sigma-70 factor family. ECF subfamily.</text>
</comment>
<protein>
    <submittedName>
        <fullName evidence="7">ECF RNA polymerase sigma factor SigK</fullName>
    </submittedName>
</protein>
<dbReference type="GO" id="GO:0016987">
    <property type="term" value="F:sigma factor activity"/>
    <property type="evidence" value="ECO:0007669"/>
    <property type="project" value="UniProtKB-KW"/>
</dbReference>
<evidence type="ECO:0000313" key="8">
    <source>
        <dbReference type="Proteomes" id="UP001139263"/>
    </source>
</evidence>
<dbReference type="InterPro" id="IPR013249">
    <property type="entry name" value="RNA_pol_sigma70_r4_t2"/>
</dbReference>
<evidence type="ECO:0000259" key="5">
    <source>
        <dbReference type="Pfam" id="PF04542"/>
    </source>
</evidence>
<sequence>MVSDEELFALMKEGHSEALAQLYDRYVYRVYAIARKVVLDPQMADEVVQDVFTRIWTTVAFDPKRGQFEHWIMVVTKNVALDNVRKKGRQKDIPDSLRIYGEREGNPHATDAVNEWALREDLQRSLEGLRVEERAVLQLAYMEGCTLSEVATKLSIPLGTVKTRLHHGLHHMRSMMDAWAWGGQG</sequence>
<reference evidence="7" key="1">
    <citation type="submission" date="2022-03" db="EMBL/GenBank/DDBJ databases">
        <title>Draft Genome Sequence of Firmicute Strain S0AB, a Heterotrophic Iron/Sulfur-Oxidizing Extreme Acidophile.</title>
        <authorList>
            <person name="Vergara E."/>
            <person name="Pakostova E."/>
            <person name="Johnson D.B."/>
            <person name="Holmes D.S."/>
        </authorList>
    </citation>
    <scope>NUCLEOTIDE SEQUENCE</scope>
    <source>
        <strain evidence="7">S0AB</strain>
    </source>
</reference>
<dbReference type="PANTHER" id="PTHR43133">
    <property type="entry name" value="RNA POLYMERASE ECF-TYPE SIGMA FACTO"/>
    <property type="match status" value="1"/>
</dbReference>
<dbReference type="SUPFAM" id="SSF88946">
    <property type="entry name" value="Sigma2 domain of RNA polymerase sigma factors"/>
    <property type="match status" value="1"/>
</dbReference>
<dbReference type="AlphaFoldDB" id="A0A9X2ADR0"/>
<dbReference type="InterPro" id="IPR039425">
    <property type="entry name" value="RNA_pol_sigma-70-like"/>
</dbReference>
<keyword evidence="8" id="KW-1185">Reference proteome</keyword>
<dbReference type="InterPro" id="IPR007627">
    <property type="entry name" value="RNA_pol_sigma70_r2"/>
</dbReference>
<evidence type="ECO:0000256" key="2">
    <source>
        <dbReference type="ARBA" id="ARBA00023015"/>
    </source>
</evidence>
<accession>A0A9X2ADR0</accession>
<evidence type="ECO:0000256" key="3">
    <source>
        <dbReference type="ARBA" id="ARBA00023082"/>
    </source>
</evidence>
<evidence type="ECO:0000259" key="6">
    <source>
        <dbReference type="Pfam" id="PF08281"/>
    </source>
</evidence>
<dbReference type="InterPro" id="IPR013325">
    <property type="entry name" value="RNA_pol_sigma_r2"/>
</dbReference>
<evidence type="ECO:0000256" key="1">
    <source>
        <dbReference type="ARBA" id="ARBA00010641"/>
    </source>
</evidence>
<feature type="domain" description="RNA polymerase sigma factor 70 region 4 type 2" evidence="6">
    <location>
        <begin position="120"/>
        <end position="171"/>
    </location>
</feature>
<evidence type="ECO:0000313" key="7">
    <source>
        <dbReference type="EMBL" id="MCI0183745.1"/>
    </source>
</evidence>
<dbReference type="Pfam" id="PF04542">
    <property type="entry name" value="Sigma70_r2"/>
    <property type="match status" value="1"/>
</dbReference>
<dbReference type="PANTHER" id="PTHR43133:SF62">
    <property type="entry name" value="RNA POLYMERASE SIGMA FACTOR SIGZ"/>
    <property type="match status" value="1"/>
</dbReference>
<dbReference type="CDD" id="cd06171">
    <property type="entry name" value="Sigma70_r4"/>
    <property type="match status" value="1"/>
</dbReference>
<proteinExistence type="inferred from homology"/>
<dbReference type="GO" id="GO:0006352">
    <property type="term" value="P:DNA-templated transcription initiation"/>
    <property type="evidence" value="ECO:0007669"/>
    <property type="project" value="InterPro"/>
</dbReference>
<dbReference type="EMBL" id="JALBUF010000006">
    <property type="protein sequence ID" value="MCI0183745.1"/>
    <property type="molecule type" value="Genomic_DNA"/>
</dbReference>
<keyword evidence="4" id="KW-0804">Transcription</keyword>
<dbReference type="RefSeq" id="WP_241714400.1">
    <property type="nucleotide sequence ID" value="NZ_JALBUF010000006.1"/>
</dbReference>
<dbReference type="Gene3D" id="1.10.10.10">
    <property type="entry name" value="Winged helix-like DNA-binding domain superfamily/Winged helix DNA-binding domain"/>
    <property type="match status" value="1"/>
</dbReference>
<name>A0A9X2ADR0_9BACL</name>
<dbReference type="InterPro" id="IPR036388">
    <property type="entry name" value="WH-like_DNA-bd_sf"/>
</dbReference>
<comment type="caution">
    <text evidence="7">The sequence shown here is derived from an EMBL/GenBank/DDBJ whole genome shotgun (WGS) entry which is preliminary data.</text>
</comment>
<gene>
    <name evidence="7" type="primary">sigK_3</name>
    <name evidence="7" type="ORF">MM817_02036</name>
</gene>
<feature type="domain" description="RNA polymerase sigma-70 region 2" evidence="5">
    <location>
        <begin position="22"/>
        <end position="89"/>
    </location>
</feature>
<dbReference type="GO" id="GO:0003677">
    <property type="term" value="F:DNA binding"/>
    <property type="evidence" value="ECO:0007669"/>
    <property type="project" value="InterPro"/>
</dbReference>
<organism evidence="7 8">
    <name type="scientific">Sulfoacidibacillus ferrooxidans</name>
    <dbReference type="NCBI Taxonomy" id="2005001"/>
    <lineage>
        <taxon>Bacteria</taxon>
        <taxon>Bacillati</taxon>
        <taxon>Bacillota</taxon>
        <taxon>Bacilli</taxon>
        <taxon>Bacillales</taxon>
        <taxon>Alicyclobacillaceae</taxon>
        <taxon>Sulfoacidibacillus</taxon>
    </lineage>
</organism>
<evidence type="ECO:0000256" key="4">
    <source>
        <dbReference type="ARBA" id="ARBA00023163"/>
    </source>
</evidence>
<dbReference type="InterPro" id="IPR013324">
    <property type="entry name" value="RNA_pol_sigma_r3/r4-like"/>
</dbReference>
<dbReference type="SUPFAM" id="SSF88659">
    <property type="entry name" value="Sigma3 and sigma4 domains of RNA polymerase sigma factors"/>
    <property type="match status" value="1"/>
</dbReference>
<dbReference type="Proteomes" id="UP001139263">
    <property type="component" value="Unassembled WGS sequence"/>
</dbReference>
<dbReference type="Pfam" id="PF08281">
    <property type="entry name" value="Sigma70_r4_2"/>
    <property type="match status" value="1"/>
</dbReference>
<keyword evidence="2" id="KW-0805">Transcription regulation</keyword>
<dbReference type="Gene3D" id="1.10.1740.10">
    <property type="match status" value="1"/>
</dbReference>